<dbReference type="InterPro" id="IPR027417">
    <property type="entry name" value="P-loop_NTPase"/>
</dbReference>
<dbReference type="SUPFAM" id="SSF55550">
    <property type="entry name" value="SH2 domain"/>
    <property type="match status" value="1"/>
</dbReference>
<accession>F0WTD9</accession>
<reference evidence="3" key="1">
    <citation type="journal article" date="2011" name="PLoS Biol.">
        <title>Gene gain and loss during evolution of obligate parasitism in the white rust pathogen of Arabidopsis thaliana.</title>
        <authorList>
            <person name="Kemen E."/>
            <person name="Gardiner A."/>
            <person name="Schultz-Larsen T."/>
            <person name="Kemen A.C."/>
            <person name="Balmuth A.L."/>
            <person name="Robert-Seilaniantz A."/>
            <person name="Bailey K."/>
            <person name="Holub E."/>
            <person name="Studholme D.J."/>
            <person name="Maclean D."/>
            <person name="Jones J.D."/>
        </authorList>
    </citation>
    <scope>NUCLEOTIDE SEQUENCE</scope>
</reference>
<dbReference type="EMBL" id="FR824294">
    <property type="protein sequence ID" value="CCA24629.1"/>
    <property type="molecule type" value="Genomic_DNA"/>
</dbReference>
<dbReference type="GO" id="GO:0003924">
    <property type="term" value="F:GTPase activity"/>
    <property type="evidence" value="ECO:0007669"/>
    <property type="project" value="InterPro"/>
</dbReference>
<dbReference type="PROSITE" id="PS51419">
    <property type="entry name" value="RAB"/>
    <property type="match status" value="1"/>
</dbReference>
<dbReference type="HOGENOM" id="CLU_393565_0_0_1"/>
<gene>
    <name evidence="3" type="primary">AlNc14C249G9619</name>
    <name evidence="3" type="ORF">ALNC14_107730</name>
</gene>
<reference evidence="3" key="2">
    <citation type="submission" date="2011-02" db="EMBL/GenBank/DDBJ databases">
        <authorList>
            <person name="MacLean D."/>
        </authorList>
    </citation>
    <scope>NUCLEOTIDE SEQUENCE</scope>
</reference>
<dbReference type="PANTHER" id="PTHR47978">
    <property type="match status" value="1"/>
</dbReference>
<dbReference type="PROSITE" id="PS51421">
    <property type="entry name" value="RAS"/>
    <property type="match status" value="1"/>
</dbReference>
<organism evidence="3">
    <name type="scientific">Albugo laibachii Nc14</name>
    <dbReference type="NCBI Taxonomy" id="890382"/>
    <lineage>
        <taxon>Eukaryota</taxon>
        <taxon>Sar</taxon>
        <taxon>Stramenopiles</taxon>
        <taxon>Oomycota</taxon>
        <taxon>Peronosporomycetes</taxon>
        <taxon>Albuginales</taxon>
        <taxon>Albuginaceae</taxon>
        <taxon>Albugo</taxon>
    </lineage>
</organism>
<dbReference type="Pfam" id="PF00071">
    <property type="entry name" value="Ras"/>
    <property type="match status" value="1"/>
</dbReference>
<feature type="compositionally biased region" description="Low complexity" evidence="2">
    <location>
        <begin position="413"/>
        <end position="422"/>
    </location>
</feature>
<evidence type="ECO:0000256" key="1">
    <source>
        <dbReference type="ARBA" id="ARBA00022741"/>
    </source>
</evidence>
<dbReference type="InterPro" id="IPR001806">
    <property type="entry name" value="Small_GTPase"/>
</dbReference>
<dbReference type="Gene3D" id="3.30.505.10">
    <property type="entry name" value="SH2 domain"/>
    <property type="match status" value="1"/>
</dbReference>
<dbReference type="Gene3D" id="3.40.50.300">
    <property type="entry name" value="P-loop containing nucleotide triphosphate hydrolases"/>
    <property type="match status" value="1"/>
</dbReference>
<dbReference type="AlphaFoldDB" id="F0WTD9"/>
<dbReference type="SMART" id="SM00175">
    <property type="entry name" value="RAB"/>
    <property type="match status" value="1"/>
</dbReference>
<dbReference type="GO" id="GO:0005525">
    <property type="term" value="F:GTP binding"/>
    <property type="evidence" value="ECO:0007669"/>
    <property type="project" value="InterPro"/>
</dbReference>
<sequence>MATSGCAQDGNQAEYNEVVDIAEAHHTASTSMLNEFTQTIAHEVDHATSKWLKLFSSTFLGANSVAANDETDQQSSSSHKNTHENAAQEAMQTYKIALVGGPAVGKSSIVRRWKGQAYPTKYRKTIGIEISSKIFNLQNGQSVQLMFWDISSAEVEENEYSALHSHICNQLDGIFFVVNIERLSSIAAIDRWRYALSKYISATEIPFYLLCHKADLIHNRVMSTEDIAVYAKAAGYRGWLWTVGCPTFGENDRRPAVMEALESMVEDVQSHRKCSRAKEIRSLFESTDPFSPLEVIHVDENFNAFSSSVVKNATKAITTVARDRRDYVDEAGDQITERLPRMGSSWMLGREKEIYWHPTSESILTRYGSDDDESIDSNDYAFPFANLDSIHADPKSHPSSPEEPEENTRGYNSSASAPAGAGTPELTEDAAWQFFGAVERIIDERSPFNDSGHENGTFLLRRKDERTLILSYLESCETHHALIEYANKQYHVGSSKSSQVSFNTLAKCIRSVRKYAYRGLVFSKCSGAHRNMQEYQLLPKAHADDDPDPISEERENLKRHTSDLNRSGAGREEVTFSKSKQSTFQKLQIEQERIDTPSQQRIFDLGDEFYDRLQYRLECLQFQDSQLKDLYDNANLVELCKTERLEFKRLDFSENASSQWRTFVRNMETWNRIIHNFEETNQVDDKC</sequence>
<evidence type="ECO:0000313" key="3">
    <source>
        <dbReference type="EMBL" id="CCA24629.1"/>
    </source>
</evidence>
<feature type="region of interest" description="Disordered" evidence="2">
    <location>
        <begin position="540"/>
        <end position="579"/>
    </location>
</feature>
<name>F0WTD9_9STRA</name>
<dbReference type="SMART" id="SM00173">
    <property type="entry name" value="RAS"/>
    <property type="match status" value="1"/>
</dbReference>
<feature type="compositionally biased region" description="Basic and acidic residues" evidence="2">
    <location>
        <begin position="551"/>
        <end position="575"/>
    </location>
</feature>
<protein>
    <submittedName>
        <fullName evidence="3">Uncharacterized protein AlNc14C249G9619</fullName>
    </submittedName>
</protein>
<dbReference type="SUPFAM" id="SSF52540">
    <property type="entry name" value="P-loop containing nucleoside triphosphate hydrolases"/>
    <property type="match status" value="1"/>
</dbReference>
<keyword evidence="1" id="KW-0547">Nucleotide-binding</keyword>
<evidence type="ECO:0000256" key="2">
    <source>
        <dbReference type="SAM" id="MobiDB-lite"/>
    </source>
</evidence>
<proteinExistence type="predicted"/>
<dbReference type="InterPro" id="IPR036860">
    <property type="entry name" value="SH2_dom_sf"/>
</dbReference>
<feature type="region of interest" description="Disordered" evidence="2">
    <location>
        <begin position="391"/>
        <end position="423"/>
    </location>
</feature>
<dbReference type="PRINTS" id="PR00449">
    <property type="entry name" value="RASTRNSFRMNG"/>
</dbReference>